<organism evidence="1">
    <name type="scientific">Salmonella phage vB_SEnST11_KE23</name>
    <dbReference type="NCBI Taxonomy" id="3161174"/>
    <lineage>
        <taxon>Viruses</taxon>
        <taxon>Duplodnaviria</taxon>
        <taxon>Heunggongvirae</taxon>
        <taxon>Uroviricota</taxon>
        <taxon>Caudoviricetes</taxon>
        <taxon>Vequintavirinae</taxon>
        <taxon>Seunavirus</taxon>
    </lineage>
</organism>
<gene>
    <name evidence="1" type="ORF">YRYPWZST_CDS0036</name>
</gene>
<reference evidence="1" key="1">
    <citation type="submission" date="2024-05" db="EMBL/GenBank/DDBJ databases">
        <authorList>
            <person name="Mugo M.M."/>
            <person name="Musyoki A.M."/>
            <person name="Makumi A.M."/>
            <person name="Mutai I."/>
            <person name="Drechsel O."/>
            <person name="Kering K.K."/>
            <person name="Muturi P."/>
            <person name="Mbae C.K."/>
            <person name="Kariuki S.M."/>
        </authorList>
    </citation>
    <scope>NUCLEOTIDE SEQUENCE</scope>
</reference>
<sequence>MMNKFCVSQKVIDSFNDCKLRTVIKTFESGQIELDNGVITYGDRVQCQEHYLDKTNFLYHHSRFGDGLHMAKEAFSDYLFWLDSLEEAKAIPTISQKFLDSCSKRLEEASATIERGLAWKRTAEHNLAQWDGLTLDHHFPFINAENLTDY</sequence>
<dbReference type="EMBL" id="PP856722">
    <property type="protein sequence ID" value="XCH40437.1"/>
    <property type="molecule type" value="Genomic_DNA"/>
</dbReference>
<proteinExistence type="predicted"/>
<accession>A0AAU8GEM8</accession>
<evidence type="ECO:0000313" key="1">
    <source>
        <dbReference type="EMBL" id="XCH40437.1"/>
    </source>
</evidence>
<protein>
    <submittedName>
        <fullName evidence="1">Uncharacterized protein</fullName>
    </submittedName>
</protein>
<name>A0AAU8GEM8_9CAUD</name>